<evidence type="ECO:0000256" key="5">
    <source>
        <dbReference type="ARBA" id="ARBA00022989"/>
    </source>
</evidence>
<proteinExistence type="inferred from homology"/>
<evidence type="ECO:0000313" key="8">
    <source>
        <dbReference type="EMBL" id="VTJ75834.1"/>
    </source>
</evidence>
<dbReference type="Proteomes" id="UP000335636">
    <property type="component" value="Unassembled WGS sequence"/>
</dbReference>
<evidence type="ECO:0000256" key="4">
    <source>
        <dbReference type="ARBA" id="ARBA00022692"/>
    </source>
</evidence>
<dbReference type="PANTHER" id="PTHR10332">
    <property type="entry name" value="EQUILIBRATIVE NUCLEOSIDE TRANSPORTER"/>
    <property type="match status" value="1"/>
</dbReference>
<dbReference type="Pfam" id="PF01733">
    <property type="entry name" value="Nucleoside_tran"/>
    <property type="match status" value="1"/>
</dbReference>
<gene>
    <name evidence="8" type="ORF">MONAX_5E021548</name>
</gene>
<evidence type="ECO:0000313" key="9">
    <source>
        <dbReference type="Proteomes" id="UP000335636"/>
    </source>
</evidence>
<dbReference type="GO" id="GO:0016324">
    <property type="term" value="C:apical plasma membrane"/>
    <property type="evidence" value="ECO:0007669"/>
    <property type="project" value="UniProtKB-SubCell"/>
</dbReference>
<evidence type="ECO:0000256" key="1">
    <source>
        <dbReference type="ARBA" id="ARBA00004424"/>
    </source>
</evidence>
<organism evidence="8 9">
    <name type="scientific">Marmota monax</name>
    <name type="common">Woodchuck</name>
    <dbReference type="NCBI Taxonomy" id="9995"/>
    <lineage>
        <taxon>Eukaryota</taxon>
        <taxon>Metazoa</taxon>
        <taxon>Chordata</taxon>
        <taxon>Craniata</taxon>
        <taxon>Vertebrata</taxon>
        <taxon>Euteleostomi</taxon>
        <taxon>Mammalia</taxon>
        <taxon>Eutheria</taxon>
        <taxon>Euarchontoglires</taxon>
        <taxon>Glires</taxon>
        <taxon>Rodentia</taxon>
        <taxon>Sciuromorpha</taxon>
        <taxon>Sciuridae</taxon>
        <taxon>Xerinae</taxon>
        <taxon>Marmotini</taxon>
        <taxon>Marmota</taxon>
    </lineage>
</organism>
<reference evidence="8" key="1">
    <citation type="submission" date="2019-04" db="EMBL/GenBank/DDBJ databases">
        <authorList>
            <person name="Alioto T."/>
            <person name="Alioto T."/>
        </authorList>
    </citation>
    <scope>NUCLEOTIDE SEQUENCE [LARGE SCALE GENOMIC DNA]</scope>
</reference>
<keyword evidence="6 7" id="KW-0472">Membrane</keyword>
<sequence>MPPLRPILKKTGGLGFCVLYLFLITSLIFPAVCTNIESLHKDSGSPWTTTFFVPLTTFLLYNFADLCGRQITAWVQVPGPKSKVLPGLVLLRSCLVPLFVFCNYQPRVRLATVVFRSDVYPVLFTCLLGLSNGYLSTLALVYGPKIVPRELAEATGVVMSFYMSIGLVLGSACSALLVHLI</sequence>
<comment type="caution">
    <text evidence="8">The sequence shown here is derived from an EMBL/GenBank/DDBJ whole genome shotgun (WGS) entry which is preliminary data.</text>
</comment>
<dbReference type="GO" id="GO:0005794">
    <property type="term" value="C:Golgi apparatus"/>
    <property type="evidence" value="ECO:0007669"/>
    <property type="project" value="TreeGrafter"/>
</dbReference>
<dbReference type="SUPFAM" id="SSF103473">
    <property type="entry name" value="MFS general substrate transporter"/>
    <property type="match status" value="1"/>
</dbReference>
<keyword evidence="3" id="KW-0813">Transport</keyword>
<evidence type="ECO:0000256" key="7">
    <source>
        <dbReference type="SAM" id="Phobius"/>
    </source>
</evidence>
<comment type="similarity">
    <text evidence="2">Belongs to the SLC29A/ENT transporter (TC 2.A.57) family.</text>
</comment>
<evidence type="ECO:0000256" key="6">
    <source>
        <dbReference type="ARBA" id="ARBA00023136"/>
    </source>
</evidence>
<comment type="subcellular location">
    <subcellularLocation>
        <location evidence="1">Apical cell membrane</location>
        <topology evidence="1">Multi-pass membrane protein</topology>
    </subcellularLocation>
</comment>
<evidence type="ECO:0008006" key="10">
    <source>
        <dbReference type="Google" id="ProtNLM"/>
    </source>
</evidence>
<evidence type="ECO:0000256" key="2">
    <source>
        <dbReference type="ARBA" id="ARBA00007965"/>
    </source>
</evidence>
<feature type="transmembrane region" description="Helical" evidence="7">
    <location>
        <begin position="44"/>
        <end position="63"/>
    </location>
</feature>
<feature type="transmembrane region" description="Helical" evidence="7">
    <location>
        <begin position="121"/>
        <end position="142"/>
    </location>
</feature>
<dbReference type="InterPro" id="IPR002259">
    <property type="entry name" value="Eqnu_transpt"/>
</dbReference>
<name>A0A5E4C1V5_MARMO</name>
<evidence type="ECO:0000256" key="3">
    <source>
        <dbReference type="ARBA" id="ARBA00022448"/>
    </source>
</evidence>
<dbReference type="PRINTS" id="PR01130">
    <property type="entry name" value="DERENTRNSPRT"/>
</dbReference>
<feature type="transmembrane region" description="Helical" evidence="7">
    <location>
        <begin position="154"/>
        <end position="178"/>
    </location>
</feature>
<keyword evidence="4 7" id="KW-0812">Transmembrane</keyword>
<accession>A0A5E4C1V5</accession>
<dbReference type="GO" id="GO:0005337">
    <property type="term" value="F:nucleoside transmembrane transporter activity"/>
    <property type="evidence" value="ECO:0007669"/>
    <property type="project" value="InterPro"/>
</dbReference>
<feature type="transmembrane region" description="Helical" evidence="7">
    <location>
        <begin position="12"/>
        <end position="32"/>
    </location>
</feature>
<dbReference type="AlphaFoldDB" id="A0A5E4C1V5"/>
<protein>
    <recommendedName>
        <fullName evidence="10">Equilibrative nucleoside transporter 3</fullName>
    </recommendedName>
</protein>
<keyword evidence="9" id="KW-1185">Reference proteome</keyword>
<dbReference type="PANTHER" id="PTHR10332:SF17">
    <property type="entry name" value="EQUILIBRATIVE NUCLEOSIDE TRANSPORTER 3"/>
    <property type="match status" value="1"/>
</dbReference>
<keyword evidence="5 7" id="KW-1133">Transmembrane helix</keyword>
<dbReference type="EMBL" id="CABDUW010000826">
    <property type="protein sequence ID" value="VTJ75834.1"/>
    <property type="molecule type" value="Genomic_DNA"/>
</dbReference>
<dbReference type="InterPro" id="IPR036259">
    <property type="entry name" value="MFS_trans_sf"/>
</dbReference>